<feature type="transmembrane region" description="Helical" evidence="5">
    <location>
        <begin position="7"/>
        <end position="24"/>
    </location>
</feature>
<proteinExistence type="predicted"/>
<feature type="transmembrane region" description="Helical" evidence="5">
    <location>
        <begin position="449"/>
        <end position="467"/>
    </location>
</feature>
<protein>
    <recommendedName>
        <fullName evidence="6">O-antigen ligase-related domain-containing protein</fullName>
    </recommendedName>
</protein>
<evidence type="ECO:0000259" key="6">
    <source>
        <dbReference type="Pfam" id="PF04932"/>
    </source>
</evidence>
<dbReference type="PANTHER" id="PTHR37422:SF13">
    <property type="entry name" value="LIPOPOLYSACCHARIDE BIOSYNTHESIS PROTEIN PA4999-RELATED"/>
    <property type="match status" value="1"/>
</dbReference>
<feature type="transmembrane region" description="Helical" evidence="5">
    <location>
        <begin position="300"/>
        <end position="319"/>
    </location>
</feature>
<comment type="caution">
    <text evidence="7">The sequence shown here is derived from an EMBL/GenBank/DDBJ whole genome shotgun (WGS) entry which is preliminary data.</text>
</comment>
<gene>
    <name evidence="7" type="ORF">CSB45_02560</name>
</gene>
<feature type="transmembrane region" description="Helical" evidence="5">
    <location>
        <begin position="30"/>
        <end position="48"/>
    </location>
</feature>
<dbReference type="InterPro" id="IPR051533">
    <property type="entry name" value="WaaL-like"/>
</dbReference>
<comment type="subcellular location">
    <subcellularLocation>
        <location evidence="1">Membrane</location>
        <topology evidence="1">Multi-pass membrane protein</topology>
    </subcellularLocation>
</comment>
<reference evidence="7 8" key="1">
    <citation type="submission" date="2017-10" db="EMBL/GenBank/DDBJ databases">
        <title>Novel microbial diversity and functional potential in the marine mammal oral microbiome.</title>
        <authorList>
            <person name="Dudek N.K."/>
            <person name="Sun C.L."/>
            <person name="Burstein D."/>
            <person name="Kantor R.S."/>
            <person name="Aliaga Goltsman D.S."/>
            <person name="Bik E.M."/>
            <person name="Thomas B.C."/>
            <person name="Banfield J.F."/>
            <person name="Relman D.A."/>
        </authorList>
    </citation>
    <scope>NUCLEOTIDE SEQUENCE [LARGE SCALE GENOMIC DNA]</scope>
    <source>
        <strain evidence="7">DOLZORAL124_49_17</strain>
    </source>
</reference>
<keyword evidence="3 5" id="KW-1133">Transmembrane helix</keyword>
<evidence type="ECO:0000256" key="4">
    <source>
        <dbReference type="ARBA" id="ARBA00023136"/>
    </source>
</evidence>
<evidence type="ECO:0000313" key="8">
    <source>
        <dbReference type="Proteomes" id="UP000229740"/>
    </source>
</evidence>
<feature type="transmembrane region" description="Helical" evidence="5">
    <location>
        <begin position="134"/>
        <end position="150"/>
    </location>
</feature>
<feature type="transmembrane region" description="Helical" evidence="5">
    <location>
        <begin position="69"/>
        <end position="90"/>
    </location>
</feature>
<evidence type="ECO:0000313" key="7">
    <source>
        <dbReference type="EMBL" id="PID58901.1"/>
    </source>
</evidence>
<evidence type="ECO:0000256" key="1">
    <source>
        <dbReference type="ARBA" id="ARBA00004141"/>
    </source>
</evidence>
<dbReference type="GO" id="GO:0016020">
    <property type="term" value="C:membrane"/>
    <property type="evidence" value="ECO:0007669"/>
    <property type="project" value="UniProtKB-SubCell"/>
</dbReference>
<dbReference type="Pfam" id="PF04932">
    <property type="entry name" value="Wzy_C"/>
    <property type="match status" value="1"/>
</dbReference>
<dbReference type="PANTHER" id="PTHR37422">
    <property type="entry name" value="TEICHURONIC ACID BIOSYNTHESIS PROTEIN TUAE"/>
    <property type="match status" value="1"/>
</dbReference>
<feature type="transmembrane region" description="Helical" evidence="5">
    <location>
        <begin position="209"/>
        <end position="226"/>
    </location>
</feature>
<sequence>MYDKTIEAGIIMLLIYMPLAFGGVLDGSVFLMEITVGLMMLVWLAKMFSQRRRVLLTPGTNAAHYRLRLIVPSFLLPLLAFCALVVFQMIPLPTALLRFVSPAAYHFYADAASAIQVEVPHALTVSMSRHATETGFHTLMAYTGVFFLIVNNLRSPRQIKRLMYTIAAVGVVEAFYGLLDYLSGGQQIFLHHHTHSFGLSGSFVNKNHFAGYLELAIPLLLSLLVFQLEERRQMTAKKRFRFLSEKFMKVVLIGFLSALTIGALLLSGSRGGLLSFAAGMLFFTALAYSRRIIRKRAPLILLVLLTAFVAAILLGHGSISSRLQTLADLDSDFSFQLRRKIWNDTFSMFRASPIFGTGLGSFPHIYPQSQSFPSDLRIDHAENDYLQLLTETGAIGAFLVLCILALFLHSTIRAWMQRQARWAIIFTIGGLSGLSCLLLHSFIDFNLHLPSNAFSFTVIAALSSVSAHSHRRTPK</sequence>
<feature type="transmembrane region" description="Helical" evidence="5">
    <location>
        <begin position="272"/>
        <end position="288"/>
    </location>
</feature>
<evidence type="ECO:0000256" key="3">
    <source>
        <dbReference type="ARBA" id="ARBA00022989"/>
    </source>
</evidence>
<dbReference type="Proteomes" id="UP000229740">
    <property type="component" value="Unassembled WGS sequence"/>
</dbReference>
<feature type="transmembrane region" description="Helical" evidence="5">
    <location>
        <begin position="247"/>
        <end position="266"/>
    </location>
</feature>
<accession>A0A2G6EAV7</accession>
<dbReference type="EMBL" id="PDPS01000021">
    <property type="protein sequence ID" value="PID58901.1"/>
    <property type="molecule type" value="Genomic_DNA"/>
</dbReference>
<dbReference type="InterPro" id="IPR007016">
    <property type="entry name" value="O-antigen_ligase-rel_domated"/>
</dbReference>
<dbReference type="AlphaFoldDB" id="A0A2G6EAV7"/>
<keyword evidence="4 5" id="KW-0472">Membrane</keyword>
<evidence type="ECO:0000256" key="2">
    <source>
        <dbReference type="ARBA" id="ARBA00022692"/>
    </source>
</evidence>
<feature type="transmembrane region" description="Helical" evidence="5">
    <location>
        <begin position="420"/>
        <end position="443"/>
    </location>
</feature>
<organism evidence="7 8">
    <name type="scientific">candidate division KSB3 bacterium</name>
    <dbReference type="NCBI Taxonomy" id="2044937"/>
    <lineage>
        <taxon>Bacteria</taxon>
        <taxon>candidate division KSB3</taxon>
    </lineage>
</organism>
<feature type="transmembrane region" description="Helical" evidence="5">
    <location>
        <begin position="385"/>
        <end position="408"/>
    </location>
</feature>
<feature type="domain" description="O-antigen ligase-related" evidence="6">
    <location>
        <begin position="256"/>
        <end position="400"/>
    </location>
</feature>
<evidence type="ECO:0000256" key="5">
    <source>
        <dbReference type="SAM" id="Phobius"/>
    </source>
</evidence>
<feature type="transmembrane region" description="Helical" evidence="5">
    <location>
        <begin position="162"/>
        <end position="179"/>
    </location>
</feature>
<keyword evidence="2 5" id="KW-0812">Transmembrane</keyword>
<name>A0A2G6EAV7_9BACT</name>